<organism evidence="2 3">
    <name type="scientific">Eumeta variegata</name>
    <name type="common">Bagworm moth</name>
    <name type="synonym">Eumeta japonica</name>
    <dbReference type="NCBI Taxonomy" id="151549"/>
    <lineage>
        <taxon>Eukaryota</taxon>
        <taxon>Metazoa</taxon>
        <taxon>Ecdysozoa</taxon>
        <taxon>Arthropoda</taxon>
        <taxon>Hexapoda</taxon>
        <taxon>Insecta</taxon>
        <taxon>Pterygota</taxon>
        <taxon>Neoptera</taxon>
        <taxon>Endopterygota</taxon>
        <taxon>Lepidoptera</taxon>
        <taxon>Glossata</taxon>
        <taxon>Ditrysia</taxon>
        <taxon>Tineoidea</taxon>
        <taxon>Psychidae</taxon>
        <taxon>Oiketicinae</taxon>
        <taxon>Eumeta</taxon>
    </lineage>
</organism>
<sequence>MRQHYHIITVSCNDHKFQQSPRGAARAGPDRSATATLYEHSSWLFLTHCATFLLNSAYDSLHSFCKEKHNERVLVCGRRRARGRRARARARARRAGRGRPRASKSSPLGFS</sequence>
<dbReference type="Proteomes" id="UP000299102">
    <property type="component" value="Unassembled WGS sequence"/>
</dbReference>
<name>A0A4C1Y5H0_EUMVA</name>
<feature type="region of interest" description="Disordered" evidence="1">
    <location>
        <begin position="78"/>
        <end position="111"/>
    </location>
</feature>
<reference evidence="2 3" key="1">
    <citation type="journal article" date="2019" name="Commun. Biol.">
        <title>The bagworm genome reveals a unique fibroin gene that provides high tensile strength.</title>
        <authorList>
            <person name="Kono N."/>
            <person name="Nakamura H."/>
            <person name="Ohtoshi R."/>
            <person name="Tomita M."/>
            <person name="Numata K."/>
            <person name="Arakawa K."/>
        </authorList>
    </citation>
    <scope>NUCLEOTIDE SEQUENCE [LARGE SCALE GENOMIC DNA]</scope>
</reference>
<protein>
    <submittedName>
        <fullName evidence="2">Uncharacterized protein</fullName>
    </submittedName>
</protein>
<evidence type="ECO:0000256" key="1">
    <source>
        <dbReference type="SAM" id="MobiDB-lite"/>
    </source>
</evidence>
<accession>A0A4C1Y5H0</accession>
<evidence type="ECO:0000313" key="2">
    <source>
        <dbReference type="EMBL" id="GBP70082.1"/>
    </source>
</evidence>
<proteinExistence type="predicted"/>
<gene>
    <name evidence="2" type="ORF">EVAR_98913_1</name>
</gene>
<dbReference type="AlphaFoldDB" id="A0A4C1Y5H0"/>
<feature type="compositionally biased region" description="Basic residues" evidence="1">
    <location>
        <begin position="78"/>
        <end position="102"/>
    </location>
</feature>
<keyword evidence="3" id="KW-1185">Reference proteome</keyword>
<evidence type="ECO:0000313" key="3">
    <source>
        <dbReference type="Proteomes" id="UP000299102"/>
    </source>
</evidence>
<dbReference type="EMBL" id="BGZK01001062">
    <property type="protein sequence ID" value="GBP70082.1"/>
    <property type="molecule type" value="Genomic_DNA"/>
</dbReference>
<comment type="caution">
    <text evidence="2">The sequence shown here is derived from an EMBL/GenBank/DDBJ whole genome shotgun (WGS) entry which is preliminary data.</text>
</comment>